<sequence length="132" mass="14600">MAVRDRAAFVGFQSPHQEAKPSAIEPAWVKESRRSADSQQKAPENHAACCMMLQYLGRCLGRDEGGNLSTVLQCHLSAVTHRRDLGSPGYCQLSCCHEVRRKEIAIPARPAVNYSGGLKEGLQQKHNSHDFL</sequence>
<accession>A0A151P5N0</accession>
<reference evidence="2 3" key="1">
    <citation type="journal article" date="2012" name="Genome Biol.">
        <title>Sequencing three crocodilian genomes to illuminate the evolution of archosaurs and amniotes.</title>
        <authorList>
            <person name="St John J.A."/>
            <person name="Braun E.L."/>
            <person name="Isberg S.R."/>
            <person name="Miles L.G."/>
            <person name="Chong A.Y."/>
            <person name="Gongora J."/>
            <person name="Dalzell P."/>
            <person name="Moran C."/>
            <person name="Bed'hom B."/>
            <person name="Abzhanov A."/>
            <person name="Burgess S.C."/>
            <person name="Cooksey A.M."/>
            <person name="Castoe T.A."/>
            <person name="Crawford N.G."/>
            <person name="Densmore L.D."/>
            <person name="Drew J.C."/>
            <person name="Edwards S.V."/>
            <person name="Faircloth B.C."/>
            <person name="Fujita M.K."/>
            <person name="Greenwold M.J."/>
            <person name="Hoffmann F.G."/>
            <person name="Howard J.M."/>
            <person name="Iguchi T."/>
            <person name="Janes D.E."/>
            <person name="Khan S.Y."/>
            <person name="Kohno S."/>
            <person name="de Koning A.J."/>
            <person name="Lance S.L."/>
            <person name="McCarthy F.M."/>
            <person name="McCormack J.E."/>
            <person name="Merchant M.E."/>
            <person name="Peterson D.G."/>
            <person name="Pollock D.D."/>
            <person name="Pourmand N."/>
            <person name="Raney B.J."/>
            <person name="Roessler K.A."/>
            <person name="Sanford J.R."/>
            <person name="Sawyer R.H."/>
            <person name="Schmidt C.J."/>
            <person name="Triplett E.W."/>
            <person name="Tuberville T.D."/>
            <person name="Venegas-Anaya M."/>
            <person name="Howard J.T."/>
            <person name="Jarvis E.D."/>
            <person name="Guillette L.J.Jr."/>
            <person name="Glenn T.C."/>
            <person name="Green R.E."/>
            <person name="Ray D.A."/>
        </authorList>
    </citation>
    <scope>NUCLEOTIDE SEQUENCE [LARGE SCALE GENOMIC DNA]</scope>
    <source>
        <strain evidence="2">KSC_2009_1</strain>
    </source>
</reference>
<comment type="caution">
    <text evidence="2">The sequence shown here is derived from an EMBL/GenBank/DDBJ whole genome shotgun (WGS) entry which is preliminary data.</text>
</comment>
<organism evidence="2 3">
    <name type="scientific">Alligator mississippiensis</name>
    <name type="common">American alligator</name>
    <dbReference type="NCBI Taxonomy" id="8496"/>
    <lineage>
        <taxon>Eukaryota</taxon>
        <taxon>Metazoa</taxon>
        <taxon>Chordata</taxon>
        <taxon>Craniata</taxon>
        <taxon>Vertebrata</taxon>
        <taxon>Euteleostomi</taxon>
        <taxon>Archelosauria</taxon>
        <taxon>Archosauria</taxon>
        <taxon>Crocodylia</taxon>
        <taxon>Alligatoridae</taxon>
        <taxon>Alligatorinae</taxon>
        <taxon>Alligator</taxon>
    </lineage>
</organism>
<evidence type="ECO:0000313" key="3">
    <source>
        <dbReference type="Proteomes" id="UP000050525"/>
    </source>
</evidence>
<dbReference type="Proteomes" id="UP000050525">
    <property type="component" value="Unassembled WGS sequence"/>
</dbReference>
<dbReference type="AlphaFoldDB" id="A0A151P5N0"/>
<feature type="region of interest" description="Disordered" evidence="1">
    <location>
        <begin position="15"/>
        <end position="42"/>
    </location>
</feature>
<evidence type="ECO:0000313" key="2">
    <source>
        <dbReference type="EMBL" id="KYO44035.1"/>
    </source>
</evidence>
<gene>
    <name evidence="2" type="ORF">Y1Q_0006494</name>
</gene>
<proteinExistence type="predicted"/>
<name>A0A151P5N0_ALLMI</name>
<evidence type="ECO:0000256" key="1">
    <source>
        <dbReference type="SAM" id="MobiDB-lite"/>
    </source>
</evidence>
<keyword evidence="3" id="KW-1185">Reference proteome</keyword>
<protein>
    <submittedName>
        <fullName evidence="2">Uncharacterized protein</fullName>
    </submittedName>
</protein>
<dbReference type="EMBL" id="AKHW03000979">
    <property type="protein sequence ID" value="KYO44035.1"/>
    <property type="molecule type" value="Genomic_DNA"/>
</dbReference>